<dbReference type="HOGENOM" id="CLU_033172_0_1_0"/>
<dbReference type="SFLD" id="SFLDG01280">
    <property type="entry name" value="HydE/PylB-like"/>
    <property type="match status" value="1"/>
</dbReference>
<dbReference type="Proteomes" id="UP000000718">
    <property type="component" value="Chromosome"/>
</dbReference>
<dbReference type="SMART" id="SM00876">
    <property type="entry name" value="BATS"/>
    <property type="match status" value="1"/>
</dbReference>
<dbReference type="InterPro" id="IPR058240">
    <property type="entry name" value="rSAM_sf"/>
</dbReference>
<dbReference type="AlphaFoldDB" id="B5YH19"/>
<reference evidence="11" key="1">
    <citation type="submission" date="2008-08" db="EMBL/GenBank/DDBJ databases">
        <title>The complete genome sequence of Thermodesulfovibrio yellowstonii strain ATCC 51303 / DSM 11347 / YP87.</title>
        <authorList>
            <person name="Dodson R.J."/>
            <person name="Durkin A.S."/>
            <person name="Wu M."/>
            <person name="Eisen J."/>
            <person name="Sutton G."/>
        </authorList>
    </citation>
    <scope>NUCLEOTIDE SEQUENCE [LARGE SCALE GENOMIC DNA]</scope>
    <source>
        <strain evidence="11">ATCC 51303 / DSM 11347 / YP87</strain>
    </source>
</reference>
<dbReference type="InterPro" id="IPR034422">
    <property type="entry name" value="HydE/PylB-like"/>
</dbReference>
<feature type="binding site" evidence="7">
    <location>
        <position position="69"/>
    </location>
    <ligand>
        <name>[4Fe-4S] cluster</name>
        <dbReference type="ChEBI" id="CHEBI:49883"/>
        <note>4Fe-4S-S-AdoMet</note>
    </ligand>
</feature>
<dbReference type="SFLD" id="SFLDS00029">
    <property type="entry name" value="Radical_SAM"/>
    <property type="match status" value="2"/>
</dbReference>
<dbReference type="EMBL" id="CP001147">
    <property type="protein sequence ID" value="ACI21562.1"/>
    <property type="molecule type" value="Genomic_DNA"/>
</dbReference>
<evidence type="ECO:0000313" key="11">
    <source>
        <dbReference type="Proteomes" id="UP000000718"/>
    </source>
</evidence>
<sequence>MNSHEISALTSSKNKTSLKDWILYLLRELPFEELARMADDVRKQVHGDTVHLRAIIEFSNYCKCNCLFCGIRRENRKLPRYRMKEEEIVKVATEAVKEGFKTIVLQSGEEPFWNAERLSKVVREIKKLNVAVTLSVGELSYNDYVVLREAGADRYLLKFETSDEKLFRRLKPDTTLDRRIQCLRWLKKLGYETGSGIIVGLPGQSIESLAEDIALMKELELDMIGIGPFIPHPDTPLTSYPFGDPLLTLKVLAITRLILPKANLPATTALGSLSSSMRIKAFYCGANVIMPDVTSEIYRNLYEIYPGKTQGKNSYSYWKDTLKSVGRDVS</sequence>
<evidence type="ECO:0000256" key="2">
    <source>
        <dbReference type="ARBA" id="ARBA00022691"/>
    </source>
</evidence>
<dbReference type="OrthoDB" id="9775764at2"/>
<feature type="binding site" evidence="8">
    <location>
        <position position="135"/>
    </location>
    <ligand>
        <name>(3R)-3-methyl-D-ornithine</name>
        <dbReference type="ChEBI" id="CHEBI:64642"/>
    </ligand>
</feature>
<dbReference type="GO" id="GO:0051539">
    <property type="term" value="F:4 iron, 4 sulfur cluster binding"/>
    <property type="evidence" value="ECO:0007669"/>
    <property type="project" value="UniProtKB-KW"/>
</dbReference>
<dbReference type="eggNOG" id="COG0502">
    <property type="taxonomic scope" value="Bacteria"/>
</dbReference>
<evidence type="ECO:0000256" key="5">
    <source>
        <dbReference type="ARBA" id="ARBA00023014"/>
    </source>
</evidence>
<dbReference type="Pfam" id="PF04055">
    <property type="entry name" value="Radical_SAM"/>
    <property type="match status" value="1"/>
</dbReference>
<dbReference type="SFLD" id="SFLDF00348">
    <property type="entry name" value="FeFe_hydrogenase_maturase_(Hyd"/>
    <property type="match status" value="1"/>
</dbReference>
<dbReference type="GO" id="GO:0044272">
    <property type="term" value="P:sulfur compound biosynthetic process"/>
    <property type="evidence" value="ECO:0007669"/>
    <property type="project" value="UniProtKB-ARBA"/>
</dbReference>
<keyword evidence="4 7" id="KW-0408">Iron</keyword>
<evidence type="ECO:0000256" key="4">
    <source>
        <dbReference type="ARBA" id="ARBA00023004"/>
    </source>
</evidence>
<protein>
    <submittedName>
        <fullName evidence="10">Biotin synthase family enzyme</fullName>
    </submittedName>
</protein>
<dbReference type="PANTHER" id="PTHR43726">
    <property type="entry name" value="3-METHYLORNITHINE SYNTHASE"/>
    <property type="match status" value="1"/>
</dbReference>
<dbReference type="SUPFAM" id="SSF102114">
    <property type="entry name" value="Radical SAM enzymes"/>
    <property type="match status" value="1"/>
</dbReference>
<keyword evidence="5 7" id="KW-0411">Iron-sulfur</keyword>
<evidence type="ECO:0000256" key="6">
    <source>
        <dbReference type="ARBA" id="ARBA00034078"/>
    </source>
</evidence>
<dbReference type="SFLD" id="SFLDG01082">
    <property type="entry name" value="B12-binding_domain_containing"/>
    <property type="match status" value="1"/>
</dbReference>
<dbReference type="GO" id="GO:0042364">
    <property type="term" value="P:water-soluble vitamin biosynthetic process"/>
    <property type="evidence" value="ECO:0007669"/>
    <property type="project" value="UniProtKB-ARBA"/>
</dbReference>
<evidence type="ECO:0000313" key="10">
    <source>
        <dbReference type="EMBL" id="ACI21562.1"/>
    </source>
</evidence>
<dbReference type="PIRSF" id="PIRSF004762">
    <property type="entry name" value="CHP00423"/>
    <property type="match status" value="1"/>
</dbReference>
<keyword evidence="1 7" id="KW-0004">4Fe-4S</keyword>
<evidence type="ECO:0000256" key="3">
    <source>
        <dbReference type="ARBA" id="ARBA00022723"/>
    </source>
</evidence>
<feature type="binding site" evidence="8">
    <location>
        <position position="68"/>
    </location>
    <ligand>
        <name>S-adenosyl-L-methionine</name>
        <dbReference type="ChEBI" id="CHEBI:59789"/>
    </ligand>
</feature>
<dbReference type="SMART" id="SM00729">
    <property type="entry name" value="Elp3"/>
    <property type="match status" value="1"/>
</dbReference>
<organism evidence="10 11">
    <name type="scientific">Thermodesulfovibrio yellowstonii (strain ATCC 51303 / DSM 11347 / YP87)</name>
    <dbReference type="NCBI Taxonomy" id="289376"/>
    <lineage>
        <taxon>Bacteria</taxon>
        <taxon>Pseudomonadati</taxon>
        <taxon>Nitrospirota</taxon>
        <taxon>Thermodesulfovibrionia</taxon>
        <taxon>Thermodesulfovibrionales</taxon>
        <taxon>Thermodesulfovibrionaceae</taxon>
        <taxon>Thermodesulfovibrio</taxon>
    </lineage>
</organism>
<comment type="cofactor">
    <cofactor evidence="6">
        <name>[2Fe-2S] cluster</name>
        <dbReference type="ChEBI" id="CHEBI:190135"/>
    </cofactor>
</comment>
<evidence type="ECO:0000259" key="9">
    <source>
        <dbReference type="PROSITE" id="PS51918"/>
    </source>
</evidence>
<dbReference type="PROSITE" id="PS51918">
    <property type="entry name" value="RADICAL_SAM"/>
    <property type="match status" value="1"/>
</dbReference>
<accession>B5YH19</accession>
<name>B5YH19_THEYD</name>
<dbReference type="NCBIfam" id="TIGR03956">
    <property type="entry name" value="rSAM_HydE"/>
    <property type="match status" value="1"/>
</dbReference>
<feature type="binding site" evidence="7">
    <location>
        <position position="66"/>
    </location>
    <ligand>
        <name>[4Fe-4S] cluster</name>
        <dbReference type="ChEBI" id="CHEBI:49883"/>
        <note>4Fe-4S-S-AdoMet</note>
    </ligand>
</feature>
<dbReference type="InParanoid" id="B5YH19"/>
<evidence type="ECO:0000256" key="1">
    <source>
        <dbReference type="ARBA" id="ARBA00022485"/>
    </source>
</evidence>
<feature type="domain" description="Radical SAM core" evidence="9">
    <location>
        <begin position="48"/>
        <end position="267"/>
    </location>
</feature>
<dbReference type="GO" id="GO:0046872">
    <property type="term" value="F:metal ion binding"/>
    <property type="evidence" value="ECO:0007669"/>
    <property type="project" value="UniProtKB-KW"/>
</dbReference>
<dbReference type="CDD" id="cd01335">
    <property type="entry name" value="Radical_SAM"/>
    <property type="match status" value="1"/>
</dbReference>
<dbReference type="GO" id="GO:0016740">
    <property type="term" value="F:transferase activity"/>
    <property type="evidence" value="ECO:0000318"/>
    <property type="project" value="GO_Central"/>
</dbReference>
<feature type="binding site" evidence="7">
    <location>
        <position position="62"/>
    </location>
    <ligand>
        <name>[4Fe-4S] cluster</name>
        <dbReference type="ChEBI" id="CHEBI:49883"/>
        <note>4Fe-4S-S-AdoMet</note>
    </ligand>
</feature>
<dbReference type="InterPro" id="IPR010722">
    <property type="entry name" value="BATS_dom"/>
</dbReference>
<dbReference type="PANTHER" id="PTHR43726:SF1">
    <property type="entry name" value="BIOTIN SYNTHASE"/>
    <property type="match status" value="1"/>
</dbReference>
<proteinExistence type="predicted"/>
<dbReference type="EnsemblBacteria" id="ACI21562">
    <property type="protein sequence ID" value="ACI21562"/>
    <property type="gene ID" value="THEYE_A1718"/>
</dbReference>
<dbReference type="InterPro" id="IPR007197">
    <property type="entry name" value="rSAM"/>
</dbReference>
<keyword evidence="3" id="KW-0479">Metal-binding</keyword>
<dbReference type="STRING" id="289376.THEYE_A1718"/>
<keyword evidence="11" id="KW-1185">Reference proteome</keyword>
<evidence type="ECO:0000256" key="7">
    <source>
        <dbReference type="PIRSR" id="PIRSR004762-1"/>
    </source>
</evidence>
<reference evidence="10 11" key="2">
    <citation type="journal article" date="2015" name="Genome Announc.">
        <title>Genome Sequence of the Sulfate-Reducing Thermophilic Bacterium Thermodesulfovibrio yellowstonii Strain DSM 11347T (Phylum Nitrospirae).</title>
        <authorList>
            <person name="Bhatnagar S."/>
            <person name="Badger J.H."/>
            <person name="Madupu R."/>
            <person name="Khouri H.M."/>
            <person name="O'Connor E.M."/>
            <person name="Robb F.T."/>
            <person name="Ward N.L."/>
            <person name="Eisen J.A."/>
        </authorList>
    </citation>
    <scope>NUCLEOTIDE SEQUENCE [LARGE SCALE GENOMIC DNA]</scope>
    <source>
        <strain evidence="11">ATCC 51303 / DSM 11347 / YP87</strain>
    </source>
</reference>
<evidence type="ECO:0000256" key="8">
    <source>
        <dbReference type="PIRSR" id="PIRSR004762-2"/>
    </source>
</evidence>
<feature type="binding site" evidence="8">
    <location>
        <position position="179"/>
    </location>
    <ligand>
        <name>S-adenosyl-L-methionine</name>
        <dbReference type="ChEBI" id="CHEBI:59789"/>
    </ligand>
</feature>
<dbReference type="InterPro" id="IPR013785">
    <property type="entry name" value="Aldolase_TIM"/>
</dbReference>
<dbReference type="RefSeq" id="WP_012546274.1">
    <property type="nucleotide sequence ID" value="NC_011296.1"/>
</dbReference>
<dbReference type="KEGG" id="tye:THEYE_A1718"/>
<dbReference type="SFLD" id="SFLDG01060">
    <property type="entry name" value="BATS_domain_containing"/>
    <property type="match status" value="1"/>
</dbReference>
<comment type="cofactor">
    <cofactor evidence="7">
        <name>[4Fe-4S] cluster</name>
        <dbReference type="ChEBI" id="CHEBI:49883"/>
    </cofactor>
    <text evidence="7">Binds 1 [4Fe-4S] cluster. The cluster is coordinated with 3 cysteines and an exchangeable S-adenosyl-L-methionine.</text>
</comment>
<gene>
    <name evidence="10" type="ordered locus">THEYE_A1718</name>
</gene>
<dbReference type="PATRIC" id="fig|289376.4.peg.1673"/>
<dbReference type="Gene3D" id="3.20.20.70">
    <property type="entry name" value="Aldolase class I"/>
    <property type="match status" value="1"/>
</dbReference>
<dbReference type="InterPro" id="IPR024021">
    <property type="entry name" value="FeFe-hyd_HydE_rSAM"/>
</dbReference>
<feature type="binding site" evidence="8">
    <location>
        <position position="160"/>
    </location>
    <ligand>
        <name>S-adenosyl-L-methionine</name>
        <dbReference type="ChEBI" id="CHEBI:59789"/>
    </ligand>
</feature>
<dbReference type="InterPro" id="IPR006638">
    <property type="entry name" value="Elp3/MiaA/NifB-like_rSAM"/>
</dbReference>
<keyword evidence="2 7" id="KW-0949">S-adenosyl-L-methionine</keyword>